<feature type="region of interest" description="Disordered" evidence="1">
    <location>
        <begin position="2002"/>
        <end position="2053"/>
    </location>
</feature>
<feature type="compositionally biased region" description="Low complexity" evidence="1">
    <location>
        <begin position="52"/>
        <end position="61"/>
    </location>
</feature>
<feature type="compositionally biased region" description="Polar residues" evidence="1">
    <location>
        <begin position="2795"/>
        <end position="2805"/>
    </location>
</feature>
<feature type="compositionally biased region" description="Low complexity" evidence="1">
    <location>
        <begin position="1592"/>
        <end position="1604"/>
    </location>
</feature>
<feature type="compositionally biased region" description="Polar residues" evidence="1">
    <location>
        <begin position="2711"/>
        <end position="2730"/>
    </location>
</feature>
<feature type="region of interest" description="Disordered" evidence="1">
    <location>
        <begin position="2074"/>
        <end position="2284"/>
    </location>
</feature>
<keyword evidence="3" id="KW-1185">Reference proteome</keyword>
<feature type="compositionally biased region" description="Basic and acidic residues" evidence="1">
    <location>
        <begin position="2084"/>
        <end position="2104"/>
    </location>
</feature>
<feature type="compositionally biased region" description="Low complexity" evidence="1">
    <location>
        <begin position="2105"/>
        <end position="2121"/>
    </location>
</feature>
<feature type="compositionally biased region" description="Basic and acidic residues" evidence="1">
    <location>
        <begin position="2018"/>
        <end position="2028"/>
    </location>
</feature>
<feature type="region of interest" description="Disordered" evidence="1">
    <location>
        <begin position="3001"/>
        <end position="3040"/>
    </location>
</feature>
<feature type="region of interest" description="Disordered" evidence="1">
    <location>
        <begin position="2704"/>
        <end position="2734"/>
    </location>
</feature>
<feature type="region of interest" description="Disordered" evidence="1">
    <location>
        <begin position="52"/>
        <end position="93"/>
    </location>
</feature>
<feature type="compositionally biased region" description="Polar residues" evidence="1">
    <location>
        <begin position="3247"/>
        <end position="3258"/>
    </location>
</feature>
<feature type="region of interest" description="Disordered" evidence="1">
    <location>
        <begin position="522"/>
        <end position="558"/>
    </location>
</feature>
<feature type="compositionally biased region" description="Basic and acidic residues" evidence="1">
    <location>
        <begin position="1891"/>
        <end position="1907"/>
    </location>
</feature>
<feature type="compositionally biased region" description="Pro residues" evidence="1">
    <location>
        <begin position="3508"/>
        <end position="3534"/>
    </location>
</feature>
<feature type="compositionally biased region" description="Basic and acidic residues" evidence="1">
    <location>
        <begin position="2342"/>
        <end position="2379"/>
    </location>
</feature>
<feature type="region of interest" description="Disordered" evidence="1">
    <location>
        <begin position="315"/>
        <end position="378"/>
    </location>
</feature>
<feature type="region of interest" description="Disordered" evidence="1">
    <location>
        <begin position="2879"/>
        <end position="2901"/>
    </location>
</feature>
<feature type="region of interest" description="Disordered" evidence="1">
    <location>
        <begin position="1713"/>
        <end position="1754"/>
    </location>
</feature>
<feature type="region of interest" description="Disordered" evidence="1">
    <location>
        <begin position="1086"/>
        <end position="1195"/>
    </location>
</feature>
<feature type="region of interest" description="Disordered" evidence="1">
    <location>
        <begin position="735"/>
        <end position="796"/>
    </location>
</feature>
<feature type="compositionally biased region" description="Basic and acidic residues" evidence="1">
    <location>
        <begin position="3216"/>
        <end position="3227"/>
    </location>
</feature>
<feature type="region of interest" description="Disordered" evidence="1">
    <location>
        <begin position="2939"/>
        <end position="2971"/>
    </location>
</feature>
<feature type="compositionally biased region" description="Basic and acidic residues" evidence="1">
    <location>
        <begin position="1658"/>
        <end position="1670"/>
    </location>
</feature>
<feature type="compositionally biased region" description="Acidic residues" evidence="1">
    <location>
        <begin position="2830"/>
        <end position="2839"/>
    </location>
</feature>
<feature type="compositionally biased region" description="Low complexity" evidence="1">
    <location>
        <begin position="1106"/>
        <end position="1123"/>
    </location>
</feature>
<evidence type="ECO:0000313" key="2">
    <source>
        <dbReference type="EMBL" id="KAK4297907.1"/>
    </source>
</evidence>
<organism evidence="2 3">
    <name type="scientific">Petrolisthes manimaculis</name>
    <dbReference type="NCBI Taxonomy" id="1843537"/>
    <lineage>
        <taxon>Eukaryota</taxon>
        <taxon>Metazoa</taxon>
        <taxon>Ecdysozoa</taxon>
        <taxon>Arthropoda</taxon>
        <taxon>Crustacea</taxon>
        <taxon>Multicrustacea</taxon>
        <taxon>Malacostraca</taxon>
        <taxon>Eumalacostraca</taxon>
        <taxon>Eucarida</taxon>
        <taxon>Decapoda</taxon>
        <taxon>Pleocyemata</taxon>
        <taxon>Anomura</taxon>
        <taxon>Galatheoidea</taxon>
        <taxon>Porcellanidae</taxon>
        <taxon>Petrolisthes</taxon>
    </lineage>
</organism>
<feature type="compositionally biased region" description="Polar residues" evidence="1">
    <location>
        <begin position="1129"/>
        <end position="1146"/>
    </location>
</feature>
<feature type="compositionally biased region" description="Basic and acidic residues" evidence="1">
    <location>
        <begin position="3141"/>
        <end position="3154"/>
    </location>
</feature>
<feature type="compositionally biased region" description="Basic and acidic residues" evidence="1">
    <location>
        <begin position="1540"/>
        <end position="1583"/>
    </location>
</feature>
<feature type="compositionally biased region" description="Low complexity" evidence="1">
    <location>
        <begin position="765"/>
        <end position="774"/>
    </location>
</feature>
<feature type="region of interest" description="Disordered" evidence="1">
    <location>
        <begin position="676"/>
        <end position="712"/>
    </location>
</feature>
<feature type="compositionally biased region" description="Low complexity" evidence="1">
    <location>
        <begin position="2227"/>
        <end position="2254"/>
    </location>
</feature>
<protein>
    <submittedName>
        <fullName evidence="2">Uncharacterized protein</fullName>
    </submittedName>
</protein>
<feature type="region of interest" description="Disordered" evidence="1">
    <location>
        <begin position="1891"/>
        <end position="1917"/>
    </location>
</feature>
<dbReference type="EMBL" id="JAWZYT010003547">
    <property type="protein sequence ID" value="KAK4297907.1"/>
    <property type="molecule type" value="Genomic_DNA"/>
</dbReference>
<feature type="region of interest" description="Disordered" evidence="1">
    <location>
        <begin position="824"/>
        <end position="889"/>
    </location>
</feature>
<proteinExistence type="predicted"/>
<feature type="compositionally biased region" description="Basic and acidic residues" evidence="1">
    <location>
        <begin position="542"/>
        <end position="552"/>
    </location>
</feature>
<feature type="compositionally biased region" description="Low complexity" evidence="1">
    <location>
        <begin position="1228"/>
        <end position="1238"/>
    </location>
</feature>
<name>A0AAE1NZG1_9EUCA</name>
<feature type="compositionally biased region" description="Basic and acidic residues" evidence="1">
    <location>
        <begin position="2122"/>
        <end position="2157"/>
    </location>
</feature>
<reference evidence="2" key="1">
    <citation type="submission" date="2023-11" db="EMBL/GenBank/DDBJ databases">
        <title>Genome assemblies of two species of porcelain crab, Petrolisthes cinctipes and Petrolisthes manimaculis (Anomura: Porcellanidae).</title>
        <authorList>
            <person name="Angst P."/>
        </authorList>
    </citation>
    <scope>NUCLEOTIDE SEQUENCE</scope>
    <source>
        <strain evidence="2">PB745_02</strain>
        <tissue evidence="2">Gill</tissue>
    </source>
</reference>
<feature type="compositionally biased region" description="Basic and acidic residues" evidence="1">
    <location>
        <begin position="1170"/>
        <end position="1180"/>
    </location>
</feature>
<feature type="compositionally biased region" description="Low complexity" evidence="1">
    <location>
        <begin position="1353"/>
        <end position="1363"/>
    </location>
</feature>
<feature type="compositionally biased region" description="Polar residues" evidence="1">
    <location>
        <begin position="1239"/>
        <end position="1252"/>
    </location>
</feature>
<feature type="region of interest" description="Disordered" evidence="1">
    <location>
        <begin position="2301"/>
        <end position="2456"/>
    </location>
</feature>
<feature type="compositionally biased region" description="Polar residues" evidence="1">
    <location>
        <begin position="3112"/>
        <end position="3132"/>
    </location>
</feature>
<feature type="compositionally biased region" description="Polar residues" evidence="1">
    <location>
        <begin position="2305"/>
        <end position="2321"/>
    </location>
</feature>
<feature type="compositionally biased region" description="Polar residues" evidence="1">
    <location>
        <begin position="2216"/>
        <end position="2226"/>
    </location>
</feature>
<feature type="compositionally biased region" description="Basic and acidic residues" evidence="1">
    <location>
        <begin position="1725"/>
        <end position="1737"/>
    </location>
</feature>
<feature type="compositionally biased region" description="Low complexity" evidence="1">
    <location>
        <begin position="315"/>
        <end position="354"/>
    </location>
</feature>
<feature type="compositionally biased region" description="Basic and acidic residues" evidence="1">
    <location>
        <begin position="1607"/>
        <end position="1628"/>
    </location>
</feature>
<sequence>MRCLWPHLATYTPGCLPKLAAAKLNEADLAVLESMVMAQEAEVEEMTFAQAQAEAEAQAQAGDQAVSDDPSNEAEISRASFMTPRKAQLPQPPMYTTTKGLDATYARARDTGQNLGDLSRRVVDVASSMASTLESITAVAEGLEGSHQSSDDGEEQMMIMRDSPRWEDEEIQADDTDEPRAIKAEIKLLVKTTEVGKESIEIRSIREFVENENPSLTGFNESVPLQPGPEVGRLTPSGEGVYMLQRPSSDLRAPSPRFVRHQASPAGSAYSEPSQDEFDLMAQVRDGGVAGEGKSVERMFTDTVVQASLSTSTTTITTTTNQSALPIHPLPSSVLPPSITTLPSSSSAPLPDLSNPTPSQSKPQFLQDSPEGPFQPHLSLRSSLLHDFTACDPPDYDTSPSAAAKLYSSALQEKDLMFGAEASISQMVASPSAGSLQSDSVAPFTRTEDAGAAASVTFNSTIASIDPVSPTEDSSEDHAEIDRTSTELSLDSVRFDHDILDTRTEDEAPDLDDDLIPASPVLSERVLSVEATEDTDITTPMEMRDSHTERDASAPSLDLIADEDEPEEGKLDLGDKPQCSIVVDIQYLAQEVQEIINKVNLLHEKVKQQEIDPTMARSEVRMILDTLEDVREAVGETDDPENMGVNILSNIDSASEKVTWMMDELQISGPEFSEVWSKDETRSDQEGVLLEDVSPYSDKGHPERSLSDLLDSEDLNRDSLEDEFDRLAADLSLSPSSGAVKFPQRPSNAATPDDLSPPVSPPVASPSSSSLPPANASRSMPAEGGTTNQQAAPVIASDIISVEPKKADGDSKLYYQSLKADIPASDVKSEPKLKPSVSSESYSTGKVEMGKNVETDVSKNNTVSTNQGGESPVVLRESNRSSGPRPTTFPLCLLQSEVVGDTPEAKQYYKQQQEMLEELGQTGQVTRDIEDLTHPKLSQILTQTSEPEDSDGEFGQTTHKLVKSSSSYENLYDGADLRAAESHDAPGTVQLKGSLGDPFSTRTQLPPNMCSSFENLYMKAVEADPAMAREADLLAGEILEEAVLEVARGVQAGPGHCYPATPPHHTEGGVSDVGVVFIERKEYGGGVKPAAETTGGHSHFTPSPVPHQSHTTTTTLTSSLTQSHPKHPSTVSLSQEESQDIQSTPSRPVRRHERNLSQATNIFTGTLPVDSKKGSDKEAINEESPSPGITEDIKPYSERKQFWETVTSQSFESKSGPVTKSETESDTDTTGTDATVVEQKTSSGKQISVAESTDSESEYLAQSSDPRFYENMGFAGADLIDVPKDTQREGAISPFEISRSKEQMPELPSPEDIAYKDVSSKRELFEKEIKRQSMEVEESQSWKRSSKDYDDAVVVSEESISSISKKREERESRVKETVEKDNEKMQRTETKKDDLLETDVKLSETVSKSDQKGIKEDHSTVSESSKLHHEKETKEEVKTVTGFDASRKKSTTERDSVTERKEKESTEKSAKIVHERKDNQSFSKSISKSEEKTESSSEARQTIRTISTEEQDTEEDITRTEETSDEEEDREGKPTSTTTKDGKVVDVTEEVRQVGDTKETVVRETTTTREGDQEQRVIKETKTQETSMADGSTIKTTSITTFTTQLETKEESEPTSIHKEKQSYSAKTAKEKAEAFVEQRMKSDIFSQELSSSAEDQSPEHKILTPKDTKAPVSLQSQIVSKPLVSPILVPEESVQEGIVWEVSQERSETVLSETVEDIPSQPLEPHRVRDVSEDFKKTHKRTPSSGSIKTRLSEEDARKLAIEIVEEVKKEAVKRSPHVTPSQTLQDFASAEEEKQERTSKEPLPRPIPESAFTEETTSKIERYIQEQLGDEIDENKIKLIESVTAKKAEILHRKLMSGGYQHSMEITDEDLRSSGAELSPIEHQMERLRQMTEEEETQRYVREPSEADESESSMIIHDTMEDIDTSEYDQATQMISKTLDTLKTAEIAKIERPIDTIEELPETITTEVKEIRVSDISELRKLSESEVQETARKLVKEVTEKAQESEAVKLASLSSEKIETTSDTLEKSGTPSPKSGSKPGSRKGSWMDDEELRREFKKDYEDKKKMFKDEMTGFMPEEGAEGEVKKTDVLRVTHQRSSDAHMESSMTESMEESSTVESVRAIEGKVRHEPVKEEGETDTEKVEEQSVSSHEEVVVMRRKKKTHVEEFTRRSGTDFDAYSSSGESQYTTAAEGTSDSRTGSRPCSSDMDALLSDRTGTSEYDTALSSQDTSQYSSYSSSSRDYRTAASSMSSRDSMKSIDSESSGNLASIELSETSETLVPSAVELERDMDLLDQEILEEDASRQTQSTVIPQLTIQSDTPKSEDIPCSFDVESDEAESEPEAKEKDVEPHVASRMKRSIEMTFHPEPKAISTDKKMAVTETMASSLEESSTFSETSVVTVVEREDNLQGSTHTQSSVTTSITSEQMSSSAEGAEEGRGHISHTDSGVLTTDTGDGDMVLRSVTITSTSIPSTVSDQNTASMCTQVTSETREQTELTESEQFFHANGPTEVDYVPEYDDVEDGARPAVAPTQPPTQEVAGAVAGPSEGPQKVAIVEECYETEADQEYGQMMREGEYSDMAEAELQYSLEDQPEAEMSSMLAVEEPIERPRTPEPGYVPSSRPAQAAIQSPEEFTEVDKRFSAVFSTTYEEREEGARGLVPGFSVDVPDITVTQHTLPLPSQYCYPDLEREEDFPECRALAKATQDVPATPGSQESISTCASRKSSSSDSEQGREYCLDDAAQGLPFESFEMIEVGDIDDFSEYEKTLKMHEKRMLEMSQIQEEKEEEVVEAQRQPGSSPVSIPSQLKAVKLETKRQASGDSQTPVSENVGEEGGDDPTIEEQRRWLELQFEESGEADFQYPQTGFMEHVYSGPLEDIEEEREDAERRDLSHVAKTGSLSSTPEYDVLAGRKFFTRSGEHDDVSLSSLQEFEKLEQAMAVDAVARRSSSGSQESLNGKKLTDGKGGQGDNISVASFASLQEFERLETECLMAEQIETKVKEEEAMLSEIEEGHESQASESESCETLSEPGQASVDGEEYDQRMFEIDEIIRQAQSNVERFDKNKPGYEGVQLQDIVSVGSSQADRTPSVGREDGDADSLEEAQLPELDLDQPTATTTSSSGRQDPMTVSTDSIEAASSKKVPRDTSQDSLERVAGRTSDPMATSVDSIDPTSRVDPLTTSTDSLESHRRPLDPMTTSTDSMEPGRRDAMVTSIDSLGRDDSSGRDADVSSSSEQVRPLPRDGVMEWSTDSLEPTSSQATHATYHDTDSVMSGSFTSGCSNTLITSRDDFPDLMTSSIYLPEGELPTLEGEQATVQMIQTTSGSATETVAPSTEPGYSHTVTRVVRLPPDAHQVTFTGPDAQKKLEEYVRDFSAGQHVTQEEMVDGQGNVHVRKVTQTRVVTEPSRAQDMGLSESSTVESEMCDDHGNVTRVVRRTVVTSHTIEVDLDTGEPIVQGGPAPSASTSASSRIPSSIPKSSPSKSSPSKSSPSKTSTSDTSSPSHSRIPRPLTSPPLAPQPPLPGPPPGSREPVPPSLEPNTVSGEPPLDTDCETHAQRFCDVLVVISCVNDDDDDEGTSLIKSPGVS</sequence>
<feature type="region of interest" description="Disordered" evidence="1">
    <location>
        <begin position="3447"/>
        <end position="3549"/>
    </location>
</feature>
<feature type="compositionally biased region" description="Low complexity" evidence="1">
    <location>
        <begin position="2386"/>
        <end position="2402"/>
    </location>
</feature>
<feature type="region of interest" description="Disordered" evidence="1">
    <location>
        <begin position="1772"/>
        <end position="1820"/>
    </location>
</feature>
<feature type="compositionally biased region" description="Polar residues" evidence="1">
    <location>
        <begin position="3017"/>
        <end position="3030"/>
    </location>
</feature>
<gene>
    <name evidence="2" type="ORF">Pmani_029704</name>
</gene>
<feature type="compositionally biased region" description="Basic and acidic residues" evidence="1">
    <location>
        <begin position="476"/>
        <end position="485"/>
    </location>
</feature>
<feature type="region of interest" description="Disordered" evidence="1">
    <location>
        <begin position="1331"/>
        <end position="1628"/>
    </location>
</feature>
<feature type="compositionally biased region" description="Low complexity" evidence="1">
    <location>
        <begin position="2029"/>
        <end position="2046"/>
    </location>
</feature>
<feature type="compositionally biased region" description="Polar residues" evidence="1">
    <location>
        <begin position="858"/>
        <end position="869"/>
    </location>
</feature>
<feature type="region of interest" description="Disordered" evidence="1">
    <location>
        <begin position="2793"/>
        <end position="2839"/>
    </location>
</feature>
<comment type="caution">
    <text evidence="2">The sequence shown here is derived from an EMBL/GenBank/DDBJ whole genome shotgun (WGS) entry which is preliminary data.</text>
</comment>
<feature type="compositionally biased region" description="Polar residues" evidence="1">
    <location>
        <begin position="3160"/>
        <end position="3170"/>
    </location>
</feature>
<feature type="compositionally biased region" description="Polar residues" evidence="1">
    <location>
        <begin position="2946"/>
        <end position="2955"/>
    </location>
</feature>
<feature type="compositionally biased region" description="Basic and acidic residues" evidence="1">
    <location>
        <begin position="1365"/>
        <end position="1438"/>
    </location>
</feature>
<feature type="compositionally biased region" description="Basic and acidic residues" evidence="1">
    <location>
        <begin position="1487"/>
        <end position="1497"/>
    </location>
</feature>
<feature type="region of interest" description="Disordered" evidence="1">
    <location>
        <begin position="1207"/>
        <end position="1264"/>
    </location>
</feature>
<dbReference type="PANTHER" id="PTHR24216">
    <property type="entry name" value="PAXILLIN-RELATED"/>
    <property type="match status" value="1"/>
</dbReference>
<feature type="compositionally biased region" description="Polar residues" evidence="1">
    <location>
        <begin position="1647"/>
        <end position="1656"/>
    </location>
</feature>
<feature type="compositionally biased region" description="Low complexity" evidence="1">
    <location>
        <begin position="3457"/>
        <end position="3507"/>
    </location>
</feature>
<evidence type="ECO:0000313" key="3">
    <source>
        <dbReference type="Proteomes" id="UP001292094"/>
    </source>
</evidence>
<feature type="region of interest" description="Disordered" evidence="1">
    <location>
        <begin position="3060"/>
        <end position="3258"/>
    </location>
</feature>
<feature type="region of interest" description="Disordered" evidence="1">
    <location>
        <begin position="465"/>
        <end position="486"/>
    </location>
</feature>
<feature type="region of interest" description="Disordered" evidence="1">
    <location>
        <begin position="1647"/>
        <end position="1673"/>
    </location>
</feature>
<feature type="compositionally biased region" description="Basic and acidic residues" evidence="1">
    <location>
        <begin position="2165"/>
        <end position="2175"/>
    </location>
</feature>
<feature type="compositionally biased region" description="Polar residues" evidence="1">
    <location>
        <begin position="2409"/>
        <end position="2432"/>
    </location>
</feature>
<dbReference type="Proteomes" id="UP001292094">
    <property type="component" value="Unassembled WGS sequence"/>
</dbReference>
<feature type="compositionally biased region" description="Polar residues" evidence="1">
    <location>
        <begin position="2445"/>
        <end position="2454"/>
    </location>
</feature>
<evidence type="ECO:0000256" key="1">
    <source>
        <dbReference type="SAM" id="MobiDB-lite"/>
    </source>
</evidence>
<feature type="region of interest" description="Disordered" evidence="1">
    <location>
        <begin position="2529"/>
        <end position="2548"/>
    </location>
</feature>
<feature type="compositionally biased region" description="Basic and acidic residues" evidence="1">
    <location>
        <begin position="848"/>
        <end position="857"/>
    </location>
</feature>
<feature type="compositionally biased region" description="Basic and acidic residues" evidence="1">
    <location>
        <begin position="1445"/>
        <end position="1479"/>
    </location>
</feature>
<feature type="compositionally biased region" description="Polar residues" evidence="1">
    <location>
        <begin position="2180"/>
        <end position="2205"/>
    </location>
</feature>
<feature type="compositionally biased region" description="Basic and acidic residues" evidence="1">
    <location>
        <begin position="1793"/>
        <end position="1805"/>
    </location>
</feature>
<accession>A0AAE1NZG1</accession>
<feature type="compositionally biased region" description="Basic and acidic residues" evidence="1">
    <location>
        <begin position="676"/>
        <end position="685"/>
    </location>
</feature>
<feature type="compositionally biased region" description="Polar residues" evidence="1">
    <location>
        <begin position="355"/>
        <end position="367"/>
    </location>
</feature>
<feature type="region of interest" description="Disordered" evidence="1">
    <location>
        <begin position="3401"/>
        <end position="3423"/>
    </location>
</feature>